<evidence type="ECO:0000256" key="2">
    <source>
        <dbReference type="SAM" id="SignalP"/>
    </source>
</evidence>
<gene>
    <name evidence="3" type="ORF">AOA14_14380</name>
</gene>
<dbReference type="PANTHER" id="PTHR30469:SF38">
    <property type="entry name" value="HLYD FAMILY SECRETION PROTEIN"/>
    <property type="match status" value="1"/>
</dbReference>
<dbReference type="Gene3D" id="2.40.420.20">
    <property type="match status" value="1"/>
</dbReference>
<dbReference type="PANTHER" id="PTHR30469">
    <property type="entry name" value="MULTIDRUG RESISTANCE PROTEIN MDTA"/>
    <property type="match status" value="1"/>
</dbReference>
<dbReference type="RefSeq" id="WP_062902286.1">
    <property type="nucleotide sequence ID" value="NZ_CP013342.1"/>
</dbReference>
<name>A0A142W2L1_9SPHN</name>
<dbReference type="GO" id="GO:0015562">
    <property type="term" value="F:efflux transmembrane transporter activity"/>
    <property type="evidence" value="ECO:0007669"/>
    <property type="project" value="TreeGrafter"/>
</dbReference>
<dbReference type="Proteomes" id="UP000076234">
    <property type="component" value="Chromosome"/>
</dbReference>
<dbReference type="STRING" id="1219058.AOA14_14380"/>
<dbReference type="PROSITE" id="PS51257">
    <property type="entry name" value="PROKAR_LIPOPROTEIN"/>
    <property type="match status" value="1"/>
</dbReference>
<dbReference type="GO" id="GO:1990281">
    <property type="term" value="C:efflux pump complex"/>
    <property type="evidence" value="ECO:0007669"/>
    <property type="project" value="TreeGrafter"/>
</dbReference>
<feature type="chain" id="PRO_5007502673" evidence="2">
    <location>
        <begin position="25"/>
        <end position="354"/>
    </location>
</feature>
<reference evidence="4" key="1">
    <citation type="submission" date="2015-11" db="EMBL/GenBank/DDBJ databases">
        <title>Complete genome sequence of a polyethylene glycol-degrading strain Sphingopyxis terrae strain 203-1 (NBRC 15098).</title>
        <authorList>
            <person name="Yoshiyuki O."/>
            <person name="Shouta N."/>
            <person name="Nagata Y."/>
            <person name="Numata M."/>
            <person name="Tsuchikane K."/>
            <person name="Hosoyama A."/>
            <person name="Yamazoe A."/>
            <person name="Tsuda M."/>
            <person name="Fujita N."/>
            <person name="Kawai F."/>
        </authorList>
    </citation>
    <scope>NUCLEOTIDE SEQUENCE [LARGE SCALE GENOMIC DNA]</scope>
    <source>
        <strain evidence="4">203-1</strain>
    </source>
</reference>
<proteinExistence type="inferred from homology"/>
<dbReference type="Gene3D" id="2.40.50.100">
    <property type="match status" value="1"/>
</dbReference>
<keyword evidence="2" id="KW-0732">Signal</keyword>
<dbReference type="KEGG" id="ster:AOA14_14380"/>
<dbReference type="EMBL" id="CP013342">
    <property type="protein sequence ID" value="AMU95797.1"/>
    <property type="molecule type" value="Genomic_DNA"/>
</dbReference>
<accession>A0A142W2L1</accession>
<dbReference type="Gene3D" id="2.40.30.170">
    <property type="match status" value="1"/>
</dbReference>
<dbReference type="SUPFAM" id="SSF111369">
    <property type="entry name" value="HlyD-like secretion proteins"/>
    <property type="match status" value="1"/>
</dbReference>
<comment type="similarity">
    <text evidence="1">Belongs to the membrane fusion protein (MFP) (TC 8.A.1) family.</text>
</comment>
<dbReference type="NCBIfam" id="TIGR01730">
    <property type="entry name" value="RND_mfp"/>
    <property type="match status" value="1"/>
</dbReference>
<protein>
    <submittedName>
        <fullName evidence="3">RND transporter</fullName>
    </submittedName>
</protein>
<dbReference type="Gene3D" id="1.10.287.470">
    <property type="entry name" value="Helix hairpin bin"/>
    <property type="match status" value="1"/>
</dbReference>
<reference evidence="3 4" key="2">
    <citation type="journal article" date="2016" name="Genome Announc.">
        <title>Complete Genome Sequence of Sphingopyxis terrae Strain 203-1 (NBRC 111660), a Polyethylene Glycol Degrader.</title>
        <authorList>
            <person name="Ohtsubo Y."/>
            <person name="Nonoyama S."/>
            <person name="Nagata Y."/>
            <person name="Numata M."/>
            <person name="Tsuchikane K."/>
            <person name="Hosoyama A."/>
            <person name="Yamazoe A."/>
            <person name="Tsuda M."/>
            <person name="Fujita N."/>
            <person name="Kawai F."/>
        </authorList>
    </citation>
    <scope>NUCLEOTIDE SEQUENCE [LARGE SCALE GENOMIC DNA]</scope>
    <source>
        <strain evidence="3 4">203-1</strain>
    </source>
</reference>
<sequence>MRPSSLLTSALLSAALFAASLSLAGCGGETTAPAEKSAAVTGERLALQPVTITDWKDVGALVTSVDMADARARIPGILDSLSVREGDMVRKGQVIGRVVDSRLGYEGAAYGAQAAAAQAQAAQADAELERVRYLHANGVYAQARLDQAEAQARAARAQVSAARAQQSAVGAVAGQGAVVAPSTGRVLIAQVPAGSAVAPGTSIATITSGPMVLRLELPETLADKVHVGSAVLATGLSDDKGAAPPRAGVGRVYPAVSGGQMSADVPIPGLASTMVGRRVAARVAVGERQALVVPRRFVETSYGIDYVTIIVGKDATSRVPVQIAPTDDPARVEILSGAGKGDTLIAVARGAAGK</sequence>
<dbReference type="AlphaFoldDB" id="A0A142W2L1"/>
<evidence type="ECO:0000313" key="4">
    <source>
        <dbReference type="Proteomes" id="UP000076234"/>
    </source>
</evidence>
<evidence type="ECO:0000313" key="3">
    <source>
        <dbReference type="EMBL" id="AMU95797.1"/>
    </source>
</evidence>
<evidence type="ECO:0000256" key="1">
    <source>
        <dbReference type="ARBA" id="ARBA00009477"/>
    </source>
</evidence>
<organism evidence="3 4">
    <name type="scientific">Sphingopyxis terrae subsp. terrae NBRC 15098</name>
    <dbReference type="NCBI Taxonomy" id="1219058"/>
    <lineage>
        <taxon>Bacteria</taxon>
        <taxon>Pseudomonadati</taxon>
        <taxon>Pseudomonadota</taxon>
        <taxon>Alphaproteobacteria</taxon>
        <taxon>Sphingomonadales</taxon>
        <taxon>Sphingomonadaceae</taxon>
        <taxon>Sphingopyxis</taxon>
    </lineage>
</organism>
<feature type="signal peptide" evidence="2">
    <location>
        <begin position="1"/>
        <end position="24"/>
    </location>
</feature>
<dbReference type="InterPro" id="IPR006143">
    <property type="entry name" value="RND_pump_MFP"/>
</dbReference>